<reference evidence="3" key="1">
    <citation type="submission" date="2023-08" db="EMBL/GenBank/DDBJ databases">
        <authorList>
            <person name="Chen Y."/>
            <person name="Shah S."/>
            <person name="Dougan E. K."/>
            <person name="Thang M."/>
            <person name="Chan C."/>
        </authorList>
    </citation>
    <scope>NUCLEOTIDE SEQUENCE</scope>
</reference>
<dbReference type="AlphaFoldDB" id="A0AA36JMK3"/>
<accession>A0AA36JMK3</accession>
<sequence length="333" mass="37571">MPEQQKEVADVYMSRTVADLEAKLKTMKKMAMLQTAETKATIAGLEEKLAMAEEQSAESQGELEVSEEHAKDLEKQLMKEMARRRKAEEQLQPAPVSFLQVDSEDDLAAVQKELAEVKAKIQEEQKEGQNSNRHLLEESRELVASQRRLSQLREHAKRLEREAKSKDGALLAAEKKLSGEHAAQAGARNANKPQALAMARKIGAARQEVRQLKADRQELLEKLRSQQEALDKVSLDIKRHSDSVAALKERSKNLEEMMANMDKADEKQLQKATSESQRIQSFFASMDKELQKARARKAELEQRAGAPRLALRQCRCQSVARAQPRKRVGGKGW</sequence>
<name>A0AA36JMK3_9DINO</name>
<keyword evidence="4" id="KW-1185">Reference proteome</keyword>
<dbReference type="Proteomes" id="UP001178507">
    <property type="component" value="Unassembled WGS sequence"/>
</dbReference>
<organism evidence="3 4">
    <name type="scientific">Effrenium voratum</name>
    <dbReference type="NCBI Taxonomy" id="2562239"/>
    <lineage>
        <taxon>Eukaryota</taxon>
        <taxon>Sar</taxon>
        <taxon>Alveolata</taxon>
        <taxon>Dinophyceae</taxon>
        <taxon>Suessiales</taxon>
        <taxon>Symbiodiniaceae</taxon>
        <taxon>Effrenium</taxon>
    </lineage>
</organism>
<evidence type="ECO:0000256" key="2">
    <source>
        <dbReference type="SAM" id="MobiDB-lite"/>
    </source>
</evidence>
<keyword evidence="1" id="KW-0175">Coiled coil</keyword>
<evidence type="ECO:0000313" key="3">
    <source>
        <dbReference type="EMBL" id="CAJ1408993.1"/>
    </source>
</evidence>
<evidence type="ECO:0000313" key="4">
    <source>
        <dbReference type="Proteomes" id="UP001178507"/>
    </source>
</evidence>
<evidence type="ECO:0000256" key="1">
    <source>
        <dbReference type="SAM" id="Coils"/>
    </source>
</evidence>
<comment type="caution">
    <text evidence="3">The sequence shown here is derived from an EMBL/GenBank/DDBJ whole genome shotgun (WGS) entry which is preliminary data.</text>
</comment>
<proteinExistence type="predicted"/>
<feature type="coiled-coil region" evidence="1">
    <location>
        <begin position="202"/>
        <end position="303"/>
    </location>
</feature>
<gene>
    <name evidence="3" type="ORF">EVOR1521_LOCUS30201</name>
</gene>
<feature type="region of interest" description="Disordered" evidence="2">
    <location>
        <begin position="51"/>
        <end position="70"/>
    </location>
</feature>
<protein>
    <submittedName>
        <fullName evidence="3">Uncharacterized protein</fullName>
    </submittedName>
</protein>
<dbReference type="EMBL" id="CAUJNA010003745">
    <property type="protein sequence ID" value="CAJ1408993.1"/>
    <property type="molecule type" value="Genomic_DNA"/>
</dbReference>